<evidence type="ECO:0000256" key="1">
    <source>
        <dbReference type="ARBA" id="ARBA00004141"/>
    </source>
</evidence>
<keyword evidence="4 7" id="KW-1133">Transmembrane helix</keyword>
<gene>
    <name evidence="9" type="ORF">DX130_24790</name>
</gene>
<evidence type="ECO:0000259" key="8">
    <source>
        <dbReference type="Pfam" id="PF04138"/>
    </source>
</evidence>
<dbReference type="OrthoDB" id="9812049at2"/>
<feature type="transmembrane region" description="Helical" evidence="7">
    <location>
        <begin position="79"/>
        <end position="99"/>
    </location>
</feature>
<feature type="region of interest" description="Disordered" evidence="6">
    <location>
        <begin position="12"/>
        <end position="40"/>
    </location>
</feature>
<name>A0A371P1A5_9BACL</name>
<dbReference type="Proteomes" id="UP000261905">
    <property type="component" value="Unassembled WGS sequence"/>
</dbReference>
<dbReference type="GO" id="GO:0000271">
    <property type="term" value="P:polysaccharide biosynthetic process"/>
    <property type="evidence" value="ECO:0007669"/>
    <property type="project" value="InterPro"/>
</dbReference>
<evidence type="ECO:0000256" key="4">
    <source>
        <dbReference type="ARBA" id="ARBA00022989"/>
    </source>
</evidence>
<keyword evidence="10" id="KW-1185">Reference proteome</keyword>
<evidence type="ECO:0000256" key="7">
    <source>
        <dbReference type="SAM" id="Phobius"/>
    </source>
</evidence>
<feature type="transmembrane region" description="Helical" evidence="7">
    <location>
        <begin position="120"/>
        <end position="141"/>
    </location>
</feature>
<dbReference type="Pfam" id="PF04138">
    <property type="entry name" value="GtrA_DPMS_TM"/>
    <property type="match status" value="1"/>
</dbReference>
<protein>
    <submittedName>
        <fullName evidence="9">GtrA family protein</fullName>
    </submittedName>
</protein>
<feature type="transmembrane region" description="Helical" evidence="7">
    <location>
        <begin position="49"/>
        <end position="73"/>
    </location>
</feature>
<feature type="transmembrane region" description="Helical" evidence="7">
    <location>
        <begin position="147"/>
        <end position="164"/>
    </location>
</feature>
<dbReference type="PANTHER" id="PTHR38459">
    <property type="entry name" value="PROPHAGE BACTOPRENOL-LINKED GLUCOSE TRANSLOCASE HOMOLOG"/>
    <property type="match status" value="1"/>
</dbReference>
<accession>A0A371P1A5</accession>
<evidence type="ECO:0000313" key="9">
    <source>
        <dbReference type="EMBL" id="REK69378.1"/>
    </source>
</evidence>
<dbReference type="EMBL" id="QUBQ01000008">
    <property type="protein sequence ID" value="REK69378.1"/>
    <property type="molecule type" value="Genomic_DNA"/>
</dbReference>
<sequence>MNPRTARFILLGKSRDTRSKHQKKQGSKPMRNVPSSMSDRAGNRSIKQFLTFSIIGGLNTLIDMAVFTLLIVVHTHYSIAQIAAYAAGMLNSYMMNSIFTFRNETAASDKRGGVSRMLRFLLWNLCMLAVSLLLLVFATEWIGLHELAGKAIVTVLIVALNFYGSKKWVFAGRKPVERGGMS</sequence>
<comment type="subcellular location">
    <subcellularLocation>
        <location evidence="1">Membrane</location>
        <topology evidence="1">Multi-pass membrane protein</topology>
    </subcellularLocation>
</comment>
<keyword evidence="3 7" id="KW-0812">Transmembrane</keyword>
<feature type="domain" description="GtrA/DPMS transmembrane" evidence="8">
    <location>
        <begin position="51"/>
        <end position="170"/>
    </location>
</feature>
<evidence type="ECO:0000256" key="6">
    <source>
        <dbReference type="SAM" id="MobiDB-lite"/>
    </source>
</evidence>
<dbReference type="PANTHER" id="PTHR38459:SF1">
    <property type="entry name" value="PROPHAGE BACTOPRENOL-LINKED GLUCOSE TRANSLOCASE HOMOLOG"/>
    <property type="match status" value="1"/>
</dbReference>
<evidence type="ECO:0000256" key="3">
    <source>
        <dbReference type="ARBA" id="ARBA00022692"/>
    </source>
</evidence>
<evidence type="ECO:0000256" key="2">
    <source>
        <dbReference type="ARBA" id="ARBA00009399"/>
    </source>
</evidence>
<evidence type="ECO:0000313" key="10">
    <source>
        <dbReference type="Proteomes" id="UP000261905"/>
    </source>
</evidence>
<dbReference type="InterPro" id="IPR051401">
    <property type="entry name" value="GtrA_CellWall_Glycosyl"/>
</dbReference>
<keyword evidence="5 7" id="KW-0472">Membrane</keyword>
<comment type="similarity">
    <text evidence="2">Belongs to the GtrA family.</text>
</comment>
<proteinExistence type="inferred from homology"/>
<dbReference type="InterPro" id="IPR007267">
    <property type="entry name" value="GtrA_DPMS_TM"/>
</dbReference>
<comment type="caution">
    <text evidence="9">The sequence shown here is derived from an EMBL/GenBank/DDBJ whole genome shotgun (WGS) entry which is preliminary data.</text>
</comment>
<dbReference type="AlphaFoldDB" id="A0A371P1A5"/>
<evidence type="ECO:0000256" key="5">
    <source>
        <dbReference type="ARBA" id="ARBA00023136"/>
    </source>
</evidence>
<organism evidence="9 10">
    <name type="scientific">Paenibacillus paeoniae</name>
    <dbReference type="NCBI Taxonomy" id="2292705"/>
    <lineage>
        <taxon>Bacteria</taxon>
        <taxon>Bacillati</taxon>
        <taxon>Bacillota</taxon>
        <taxon>Bacilli</taxon>
        <taxon>Bacillales</taxon>
        <taxon>Paenibacillaceae</taxon>
        <taxon>Paenibacillus</taxon>
    </lineage>
</organism>
<dbReference type="GO" id="GO:0005886">
    <property type="term" value="C:plasma membrane"/>
    <property type="evidence" value="ECO:0007669"/>
    <property type="project" value="TreeGrafter"/>
</dbReference>
<reference evidence="9 10" key="1">
    <citation type="submission" date="2018-08" db="EMBL/GenBank/DDBJ databases">
        <title>Paenibacillus sp. M4BSY-1, whole genome shotgun sequence.</title>
        <authorList>
            <person name="Tuo L."/>
        </authorList>
    </citation>
    <scope>NUCLEOTIDE SEQUENCE [LARGE SCALE GENOMIC DNA]</scope>
    <source>
        <strain evidence="9 10">M4BSY-1</strain>
    </source>
</reference>